<comment type="caution">
    <text evidence="4">The sequence shown here is derived from an EMBL/GenBank/DDBJ whole genome shotgun (WGS) entry which is preliminary data.</text>
</comment>
<organism evidence="4 5">
    <name type="scientific">Kutzneria buriramensis</name>
    <dbReference type="NCBI Taxonomy" id="1045776"/>
    <lineage>
        <taxon>Bacteria</taxon>
        <taxon>Bacillati</taxon>
        <taxon>Actinomycetota</taxon>
        <taxon>Actinomycetes</taxon>
        <taxon>Pseudonocardiales</taxon>
        <taxon>Pseudonocardiaceae</taxon>
        <taxon>Kutzneria</taxon>
    </lineage>
</organism>
<keyword evidence="3" id="KW-0949">S-adenosyl-L-methionine</keyword>
<dbReference type="PANTHER" id="PTHR45875">
    <property type="entry name" value="METHYLTRANSFERASE N6AMT1"/>
    <property type="match status" value="1"/>
</dbReference>
<keyword evidence="1 4" id="KW-0489">Methyltransferase</keyword>
<evidence type="ECO:0000313" key="5">
    <source>
        <dbReference type="Proteomes" id="UP000256269"/>
    </source>
</evidence>
<dbReference type="InterPro" id="IPR052190">
    <property type="entry name" value="Euk-Arch_PrmC-MTase"/>
</dbReference>
<keyword evidence="5" id="KW-1185">Reference proteome</keyword>
<dbReference type="AlphaFoldDB" id="A0A3E0GV62"/>
<dbReference type="GO" id="GO:0008276">
    <property type="term" value="F:protein methyltransferase activity"/>
    <property type="evidence" value="ECO:0007669"/>
    <property type="project" value="TreeGrafter"/>
</dbReference>
<keyword evidence="2 4" id="KW-0808">Transferase</keyword>
<evidence type="ECO:0000256" key="1">
    <source>
        <dbReference type="ARBA" id="ARBA00022603"/>
    </source>
</evidence>
<protein>
    <submittedName>
        <fullName evidence="4">Release factor glutamine methyltransferase</fullName>
    </submittedName>
</protein>
<dbReference type="Proteomes" id="UP000256269">
    <property type="component" value="Unassembled WGS sequence"/>
</dbReference>
<dbReference type="CDD" id="cd02440">
    <property type="entry name" value="AdoMet_MTases"/>
    <property type="match status" value="1"/>
</dbReference>
<dbReference type="InterPro" id="IPR029063">
    <property type="entry name" value="SAM-dependent_MTases_sf"/>
</dbReference>
<evidence type="ECO:0000256" key="3">
    <source>
        <dbReference type="ARBA" id="ARBA00022691"/>
    </source>
</evidence>
<accession>A0A3E0GV62</accession>
<dbReference type="GO" id="GO:0035657">
    <property type="term" value="C:eRF1 methyltransferase complex"/>
    <property type="evidence" value="ECO:0007669"/>
    <property type="project" value="TreeGrafter"/>
</dbReference>
<dbReference type="Pfam" id="PF06325">
    <property type="entry name" value="PrmA"/>
    <property type="match status" value="1"/>
</dbReference>
<sequence>MMAVTSYLRSLERSRLARARVDRPAVFTMCGREWDLLPDVFAPIYSPSTGAALEFLGLGEPHGLPRAGSFLEIGCGTGIIAVSAALAGCDRVVATDVNPAAVANAAANAARHGVGDRLTATHSDLFDQLDQRERFDVIFWSSNYVAAPAGYEYKNAHERAYVDPGYRTHRRFLAEAPSRLTAGGVILLHFSTRGDMAGLLRGAEENGQSLRVLRTAVIQEGDVSVEHMLIEVAGVSM</sequence>
<evidence type="ECO:0000313" key="4">
    <source>
        <dbReference type="EMBL" id="REH29627.1"/>
    </source>
</evidence>
<dbReference type="EMBL" id="QUNO01000024">
    <property type="protein sequence ID" value="REH29627.1"/>
    <property type="molecule type" value="Genomic_DNA"/>
</dbReference>
<dbReference type="SUPFAM" id="SSF53335">
    <property type="entry name" value="S-adenosyl-L-methionine-dependent methyltransferases"/>
    <property type="match status" value="1"/>
</dbReference>
<dbReference type="Gene3D" id="3.40.50.150">
    <property type="entry name" value="Vaccinia Virus protein VP39"/>
    <property type="match status" value="1"/>
</dbReference>
<dbReference type="GO" id="GO:0008757">
    <property type="term" value="F:S-adenosylmethionine-dependent methyltransferase activity"/>
    <property type="evidence" value="ECO:0007669"/>
    <property type="project" value="TreeGrafter"/>
</dbReference>
<dbReference type="PANTHER" id="PTHR45875:SF1">
    <property type="entry name" value="METHYLTRANSFERASE N6AMT1"/>
    <property type="match status" value="1"/>
</dbReference>
<evidence type="ECO:0000256" key="2">
    <source>
        <dbReference type="ARBA" id="ARBA00022679"/>
    </source>
</evidence>
<name>A0A3E0GV62_9PSEU</name>
<reference evidence="4 5" key="1">
    <citation type="submission" date="2018-08" db="EMBL/GenBank/DDBJ databases">
        <title>Genomic Encyclopedia of Archaeal and Bacterial Type Strains, Phase II (KMG-II): from individual species to whole genera.</title>
        <authorList>
            <person name="Goeker M."/>
        </authorList>
    </citation>
    <scope>NUCLEOTIDE SEQUENCE [LARGE SCALE GENOMIC DNA]</scope>
    <source>
        <strain evidence="4 5">DSM 45791</strain>
    </source>
</reference>
<gene>
    <name evidence="4" type="ORF">BCF44_12454</name>
</gene>
<dbReference type="GO" id="GO:0032259">
    <property type="term" value="P:methylation"/>
    <property type="evidence" value="ECO:0007669"/>
    <property type="project" value="UniProtKB-KW"/>
</dbReference>
<proteinExistence type="predicted"/>